<dbReference type="Gene3D" id="3.30.465.10">
    <property type="match status" value="1"/>
</dbReference>
<dbReference type="Pfam" id="PF01565">
    <property type="entry name" value="FAD_binding_4"/>
    <property type="match status" value="1"/>
</dbReference>
<dbReference type="Gene3D" id="1.10.45.10">
    <property type="entry name" value="Vanillyl-alcohol Oxidase, Chain A, domain 4"/>
    <property type="match status" value="1"/>
</dbReference>
<dbReference type="InterPro" id="IPR004113">
    <property type="entry name" value="FAD-bd_oxidored_4_C"/>
</dbReference>
<sequence>MSLVLKLKDLLGPDAVLTEPADVAAYIEDWRGRYTGPALCVVLPASTAQVAAVVQAAAQANVPVLPQGGNTSLCGGAVPAPDGTPPIVISLARMRRIRAIDAANNSMEVEAGCVLAAIQQAAAEQGRLYPVSLGAEGSCQIGGNIATNAGGTGVLRYGNTRDNVLGLEVVLPDGQVWNGLYRLRKNNTGLDLKHLFIGSEGTLGVITAATLKLHPLPTAHAMAWLAVRTPQAALEMLGRFQQRCGATLSAFEMLNHVQLQIVLDHVPGRRAPLPASHPWHVLVELADTGRRELLDEVLQEVLEQGVAEGLVDDAVVAASGAQREAMWQVRHSVSEGNKKAGLGLNTDCAVPVSAVPQFIERATAAAHAVLPDLPIIVVAHLGDGNVHFIPLVPFPQWQALPERDAVAARIKHAIDQVAYELGGTFSAEHGIGQVLTEEMAQFKPAVEIAMMRGIKQMLDPRNLFNPGRLLPSPPSQQ</sequence>
<proteinExistence type="inferred from homology"/>
<dbReference type="PANTHER" id="PTHR43716:SF2">
    <property type="entry name" value="BLL6224 PROTEIN"/>
    <property type="match status" value="1"/>
</dbReference>
<keyword evidence="3" id="KW-0274">FAD</keyword>
<dbReference type="InterPro" id="IPR016166">
    <property type="entry name" value="FAD-bd_PCMH"/>
</dbReference>
<dbReference type="InterPro" id="IPR016169">
    <property type="entry name" value="FAD-bd_PCMH_sub2"/>
</dbReference>
<dbReference type="InterPro" id="IPR016167">
    <property type="entry name" value="FAD-bd_PCMH_sub1"/>
</dbReference>
<name>A0A1K0IDC8_CUPNE</name>
<dbReference type="Gene3D" id="3.30.70.2190">
    <property type="match status" value="1"/>
</dbReference>
<evidence type="ECO:0000256" key="2">
    <source>
        <dbReference type="ARBA" id="ARBA00022630"/>
    </source>
</evidence>
<dbReference type="GO" id="GO:0071949">
    <property type="term" value="F:FAD binding"/>
    <property type="evidence" value="ECO:0007669"/>
    <property type="project" value="InterPro"/>
</dbReference>
<dbReference type="AlphaFoldDB" id="A0A1K0IDC8"/>
<organism evidence="5">
    <name type="scientific">Cupriavidus necator</name>
    <name type="common">Alcaligenes eutrophus</name>
    <name type="synonym">Ralstonia eutropha</name>
    <dbReference type="NCBI Taxonomy" id="106590"/>
    <lineage>
        <taxon>Bacteria</taxon>
        <taxon>Pseudomonadati</taxon>
        <taxon>Pseudomonadota</taxon>
        <taxon>Betaproteobacteria</taxon>
        <taxon>Burkholderiales</taxon>
        <taxon>Burkholderiaceae</taxon>
        <taxon>Cupriavidus</taxon>
    </lineage>
</organism>
<dbReference type="PANTHER" id="PTHR43716">
    <property type="entry name" value="D-2-HYDROXYGLUTARATE DEHYDROGENASE, MITOCHONDRIAL"/>
    <property type="match status" value="1"/>
</dbReference>
<dbReference type="GO" id="GO:0022904">
    <property type="term" value="P:respiratory electron transport chain"/>
    <property type="evidence" value="ECO:0007669"/>
    <property type="project" value="TreeGrafter"/>
</dbReference>
<reference evidence="5" key="1">
    <citation type="submission" date="2016-09" db="EMBL/GenBank/DDBJ databases">
        <authorList>
            <person name="Capua I."/>
            <person name="De Benedictis P."/>
            <person name="Joannis T."/>
            <person name="Lombin L.H."/>
            <person name="Cattoli G."/>
        </authorList>
    </citation>
    <scope>NUCLEOTIDE SEQUENCE</scope>
    <source>
        <strain evidence="5">B9</strain>
    </source>
</reference>
<dbReference type="SUPFAM" id="SSF55103">
    <property type="entry name" value="FAD-linked oxidases, C-terminal domain"/>
    <property type="match status" value="1"/>
</dbReference>
<dbReference type="InterPro" id="IPR016171">
    <property type="entry name" value="Vanillyl_alc_oxidase_C-sub2"/>
</dbReference>
<dbReference type="InterPro" id="IPR016164">
    <property type="entry name" value="FAD-linked_Oxase-like_C"/>
</dbReference>
<evidence type="ECO:0000256" key="3">
    <source>
        <dbReference type="ARBA" id="ARBA00022827"/>
    </source>
</evidence>
<protein>
    <submittedName>
        <fullName evidence="5">FAD/FMN-containing dehydrogenase</fullName>
    </submittedName>
</protein>
<keyword evidence="2" id="KW-0285">Flavoprotein</keyword>
<dbReference type="GO" id="GO:0003824">
    <property type="term" value="F:catalytic activity"/>
    <property type="evidence" value="ECO:0007669"/>
    <property type="project" value="InterPro"/>
</dbReference>
<accession>A0A1K0IDC8</accession>
<dbReference type="InterPro" id="IPR036318">
    <property type="entry name" value="FAD-bd_PCMH-like_sf"/>
</dbReference>
<evidence type="ECO:0000256" key="1">
    <source>
        <dbReference type="ARBA" id="ARBA00008000"/>
    </source>
</evidence>
<dbReference type="RefSeq" id="WP_340523643.1">
    <property type="nucleotide sequence ID" value="NZ_FMSH01000149.1"/>
</dbReference>
<comment type="similarity">
    <text evidence="1">Belongs to the FAD-binding oxidoreductase/transferase type 4 family.</text>
</comment>
<dbReference type="PROSITE" id="PS51387">
    <property type="entry name" value="FAD_PCMH"/>
    <property type="match status" value="1"/>
</dbReference>
<dbReference type="Gene3D" id="3.30.43.10">
    <property type="entry name" value="Uridine Diphospho-n-acetylenolpyruvylglucosamine Reductase, domain 2"/>
    <property type="match status" value="1"/>
</dbReference>
<evidence type="ECO:0000259" key="4">
    <source>
        <dbReference type="PROSITE" id="PS51387"/>
    </source>
</evidence>
<dbReference type="InterPro" id="IPR006094">
    <property type="entry name" value="Oxid_FAD_bind_N"/>
</dbReference>
<feature type="domain" description="FAD-binding PCMH-type" evidence="4">
    <location>
        <begin position="34"/>
        <end position="216"/>
    </location>
</feature>
<dbReference type="InterPro" id="IPR051264">
    <property type="entry name" value="FAD-oxidored/transferase_4"/>
</dbReference>
<dbReference type="EMBL" id="FMSH01000149">
    <property type="protein sequence ID" value="SCU75317.1"/>
    <property type="molecule type" value="Genomic_DNA"/>
</dbReference>
<dbReference type="Pfam" id="PF02913">
    <property type="entry name" value="FAD-oxidase_C"/>
    <property type="match status" value="1"/>
</dbReference>
<gene>
    <name evidence="5" type="ORF">CNECB9_2320085</name>
</gene>
<dbReference type="SUPFAM" id="SSF56176">
    <property type="entry name" value="FAD-binding/transporter-associated domain-like"/>
    <property type="match status" value="1"/>
</dbReference>
<dbReference type="Gene3D" id="3.30.70.2740">
    <property type="match status" value="1"/>
</dbReference>
<evidence type="ECO:0000313" key="5">
    <source>
        <dbReference type="EMBL" id="SCU75317.1"/>
    </source>
</evidence>